<dbReference type="Gene3D" id="1.25.40.10">
    <property type="entry name" value="Tetratricopeptide repeat domain"/>
    <property type="match status" value="1"/>
</dbReference>
<reference evidence="2 3" key="1">
    <citation type="submission" date="2020-08" db="EMBL/GenBank/DDBJ databases">
        <title>A Genomic Blueprint of the Chicken Gut Microbiome.</title>
        <authorList>
            <person name="Gilroy R."/>
            <person name="Ravi A."/>
            <person name="Getino M."/>
            <person name="Pursley I."/>
            <person name="Horton D.L."/>
            <person name="Alikhan N.-F."/>
            <person name="Baker D."/>
            <person name="Gharbi K."/>
            <person name="Hall N."/>
            <person name="Watson M."/>
            <person name="Adriaenssens E.M."/>
            <person name="Foster-Nyarko E."/>
            <person name="Jarju S."/>
            <person name="Secka A."/>
            <person name="Antonio M."/>
            <person name="Oren A."/>
            <person name="Chaudhuri R."/>
            <person name="La Ragione R.M."/>
            <person name="Hildebrand F."/>
            <person name="Pallen M.J."/>
        </authorList>
    </citation>
    <scope>NUCLEOTIDE SEQUENCE [LARGE SCALE GENOMIC DNA]</scope>
    <source>
        <strain evidence="2 3">A46</strain>
    </source>
</reference>
<accession>A0ABR8Y0N5</accession>
<sequence length="164" mass="18983">MRFRESTRKYILIGFVAFIIVGFITAKVLASKQDKEFLVDDTLYQQASQLYNDGNYPAAGELINDLLLRQPNSETVNYLGGLINANNANYNQSAILLQKTLDINPHKVEDPMFMLQFGEVLFFADRFEDSKIVLEKCREWGWVPESYPNYQDRVTELLNQIENM</sequence>
<proteinExistence type="predicted"/>
<gene>
    <name evidence="2" type="ORF">H9635_13520</name>
</gene>
<dbReference type="InterPro" id="IPR011990">
    <property type="entry name" value="TPR-like_helical_dom_sf"/>
</dbReference>
<name>A0ABR8Y0N5_9BACL</name>
<dbReference type="Proteomes" id="UP000619101">
    <property type="component" value="Unassembled WGS sequence"/>
</dbReference>
<evidence type="ECO:0000313" key="2">
    <source>
        <dbReference type="EMBL" id="MBD8037765.1"/>
    </source>
</evidence>
<keyword evidence="1" id="KW-0472">Membrane</keyword>
<dbReference type="RefSeq" id="WP_191700838.1">
    <property type="nucleotide sequence ID" value="NZ_JACSPZ010000006.1"/>
</dbReference>
<comment type="caution">
    <text evidence="2">The sequence shown here is derived from an EMBL/GenBank/DDBJ whole genome shotgun (WGS) entry which is preliminary data.</text>
</comment>
<dbReference type="EMBL" id="JACSPZ010000006">
    <property type="protein sequence ID" value="MBD8037765.1"/>
    <property type="molecule type" value="Genomic_DNA"/>
</dbReference>
<feature type="transmembrane region" description="Helical" evidence="1">
    <location>
        <begin position="12"/>
        <end position="30"/>
    </location>
</feature>
<evidence type="ECO:0000313" key="3">
    <source>
        <dbReference type="Proteomes" id="UP000619101"/>
    </source>
</evidence>
<evidence type="ECO:0008006" key="4">
    <source>
        <dbReference type="Google" id="ProtNLM"/>
    </source>
</evidence>
<keyword evidence="3" id="KW-1185">Reference proteome</keyword>
<evidence type="ECO:0000256" key="1">
    <source>
        <dbReference type="SAM" id="Phobius"/>
    </source>
</evidence>
<dbReference type="SUPFAM" id="SSF48452">
    <property type="entry name" value="TPR-like"/>
    <property type="match status" value="1"/>
</dbReference>
<keyword evidence="1" id="KW-0812">Transmembrane</keyword>
<keyword evidence="1" id="KW-1133">Transmembrane helix</keyword>
<protein>
    <recommendedName>
        <fullName evidence="4">Tetratricopeptide repeat protein</fullName>
    </recommendedName>
</protein>
<organism evidence="2 3">
    <name type="scientific">Solibacillus faecavium</name>
    <dbReference type="NCBI Taxonomy" id="2762221"/>
    <lineage>
        <taxon>Bacteria</taxon>
        <taxon>Bacillati</taxon>
        <taxon>Bacillota</taxon>
        <taxon>Bacilli</taxon>
        <taxon>Bacillales</taxon>
        <taxon>Caryophanaceae</taxon>
        <taxon>Solibacillus</taxon>
    </lineage>
</organism>